<gene>
    <name evidence="1" type="ORF">M4486_17795</name>
</gene>
<accession>A0ABY4N7X2</accession>
<evidence type="ECO:0000313" key="2">
    <source>
        <dbReference type="Proteomes" id="UP001055868"/>
    </source>
</evidence>
<sequence>MSEQCAHCGVTPYHYMTHVCADCTCHVTEVRIPGEPHIPAYLDMEPNPECPVHRNTEKENER</sequence>
<evidence type="ECO:0000313" key="1">
    <source>
        <dbReference type="EMBL" id="UQN29464.1"/>
    </source>
</evidence>
<reference evidence="1" key="1">
    <citation type="submission" date="2022-05" db="EMBL/GenBank/DDBJ databases">
        <title>Genomic analysis of Brachybacterium sp. CBA3104.</title>
        <authorList>
            <person name="Roh S.W."/>
            <person name="Kim Y.B."/>
            <person name="Kim Y."/>
        </authorList>
    </citation>
    <scope>NUCLEOTIDE SEQUENCE</scope>
    <source>
        <strain evidence="1">CBA3104</strain>
    </source>
</reference>
<name>A0ABY4N7X2_9MICO</name>
<dbReference type="Proteomes" id="UP001055868">
    <property type="component" value="Chromosome"/>
</dbReference>
<proteinExistence type="predicted"/>
<keyword evidence="2" id="KW-1185">Reference proteome</keyword>
<dbReference type="EMBL" id="CP097218">
    <property type="protein sequence ID" value="UQN29464.1"/>
    <property type="molecule type" value="Genomic_DNA"/>
</dbReference>
<organism evidence="1 2">
    <name type="scientific">Brachybacterium kimchii</name>
    <dbReference type="NCBI Taxonomy" id="2942909"/>
    <lineage>
        <taxon>Bacteria</taxon>
        <taxon>Bacillati</taxon>
        <taxon>Actinomycetota</taxon>
        <taxon>Actinomycetes</taxon>
        <taxon>Micrococcales</taxon>
        <taxon>Dermabacteraceae</taxon>
        <taxon>Brachybacterium</taxon>
    </lineage>
</organism>
<protein>
    <submittedName>
        <fullName evidence="1">Uncharacterized protein</fullName>
    </submittedName>
</protein>
<dbReference type="RefSeq" id="WP_249478661.1">
    <property type="nucleotide sequence ID" value="NZ_CP097218.1"/>
</dbReference>